<proteinExistence type="predicted"/>
<accession>A0A2P2IUR2</accession>
<protein>
    <submittedName>
        <fullName evidence="1">Uncharacterized protein</fullName>
    </submittedName>
</protein>
<organism evidence="1">
    <name type="scientific">Rhizophora mucronata</name>
    <name type="common">Asiatic mangrove</name>
    <dbReference type="NCBI Taxonomy" id="61149"/>
    <lineage>
        <taxon>Eukaryota</taxon>
        <taxon>Viridiplantae</taxon>
        <taxon>Streptophyta</taxon>
        <taxon>Embryophyta</taxon>
        <taxon>Tracheophyta</taxon>
        <taxon>Spermatophyta</taxon>
        <taxon>Magnoliopsida</taxon>
        <taxon>eudicotyledons</taxon>
        <taxon>Gunneridae</taxon>
        <taxon>Pentapetalae</taxon>
        <taxon>rosids</taxon>
        <taxon>fabids</taxon>
        <taxon>Malpighiales</taxon>
        <taxon>Rhizophoraceae</taxon>
        <taxon>Rhizophora</taxon>
    </lineage>
</organism>
<dbReference type="AlphaFoldDB" id="A0A2P2IUR2"/>
<evidence type="ECO:0000313" key="1">
    <source>
        <dbReference type="EMBL" id="MBW84954.1"/>
    </source>
</evidence>
<dbReference type="EMBL" id="GGEC01004470">
    <property type="protein sequence ID" value="MBW84953.1"/>
    <property type="molecule type" value="Transcribed_RNA"/>
</dbReference>
<dbReference type="EMBL" id="GGEC01004471">
    <property type="protein sequence ID" value="MBW84954.1"/>
    <property type="molecule type" value="Transcribed_RNA"/>
</dbReference>
<name>A0A2P2IUR2_RHIMU</name>
<sequence length="39" mass="4806">MKIQRPKKRWDQLRVKMGKRFHSIVFTKGWDYGYHPTAN</sequence>
<reference evidence="1" key="1">
    <citation type="submission" date="2018-02" db="EMBL/GenBank/DDBJ databases">
        <title>Rhizophora mucronata_Transcriptome.</title>
        <authorList>
            <person name="Meera S.P."/>
            <person name="Sreeshan A."/>
            <person name="Augustine A."/>
        </authorList>
    </citation>
    <scope>NUCLEOTIDE SEQUENCE</scope>
    <source>
        <tissue evidence="1">Leaf</tissue>
    </source>
</reference>